<comment type="caution">
    <text evidence="2">The sequence shown here is derived from an EMBL/GenBank/DDBJ whole genome shotgun (WGS) entry which is preliminary data.</text>
</comment>
<keyword evidence="3" id="KW-1185">Reference proteome</keyword>
<reference evidence="2 3" key="1">
    <citation type="submission" date="2020-07" db="EMBL/GenBank/DDBJ databases">
        <title>Sequencing the genomes of 1000 actinobacteria strains.</title>
        <authorList>
            <person name="Klenk H.-P."/>
        </authorList>
    </citation>
    <scope>NUCLEOTIDE SEQUENCE [LARGE SCALE GENOMIC DNA]</scope>
    <source>
        <strain evidence="2 3">DSM 104006</strain>
    </source>
</reference>
<keyword evidence="1" id="KW-0812">Transmembrane</keyword>
<keyword evidence="1" id="KW-0472">Membrane</keyword>
<name>A0A853B5I2_9PSEU</name>
<dbReference type="AlphaFoldDB" id="A0A853B5I2"/>
<evidence type="ECO:0000313" key="2">
    <source>
        <dbReference type="EMBL" id="NYI90065.1"/>
    </source>
</evidence>
<feature type="transmembrane region" description="Helical" evidence="1">
    <location>
        <begin position="56"/>
        <end position="77"/>
    </location>
</feature>
<keyword evidence="1" id="KW-1133">Transmembrane helix</keyword>
<proteinExistence type="predicted"/>
<organism evidence="2 3">
    <name type="scientific">Amycolatopsis endophytica</name>
    <dbReference type="NCBI Taxonomy" id="860233"/>
    <lineage>
        <taxon>Bacteria</taxon>
        <taxon>Bacillati</taxon>
        <taxon>Actinomycetota</taxon>
        <taxon>Actinomycetes</taxon>
        <taxon>Pseudonocardiales</taxon>
        <taxon>Pseudonocardiaceae</taxon>
        <taxon>Amycolatopsis</taxon>
    </lineage>
</organism>
<sequence>MVADLLDWLQRLPALWVVVGAGLLVFGECTLGLGFVTPGETGLFVLGTTATSVPKFVALWRVTTACAVAGDSVGYLVGKRYGPRLRQTGIVRRHGARGWDRATGFLCRRGGSRT</sequence>
<evidence type="ECO:0000313" key="3">
    <source>
        <dbReference type="Proteomes" id="UP000549616"/>
    </source>
</evidence>
<dbReference type="EMBL" id="JACCFK010000001">
    <property type="protein sequence ID" value="NYI90065.1"/>
    <property type="molecule type" value="Genomic_DNA"/>
</dbReference>
<protein>
    <submittedName>
        <fullName evidence="2">Membrane protein DedA with SNARE-associated domain</fullName>
    </submittedName>
</protein>
<feature type="transmembrane region" description="Helical" evidence="1">
    <location>
        <begin position="12"/>
        <end position="36"/>
    </location>
</feature>
<gene>
    <name evidence="2" type="ORF">HNR02_003388</name>
</gene>
<evidence type="ECO:0000256" key="1">
    <source>
        <dbReference type="SAM" id="Phobius"/>
    </source>
</evidence>
<dbReference type="RefSeq" id="WP_179774126.1">
    <property type="nucleotide sequence ID" value="NZ_JACCFK010000001.1"/>
</dbReference>
<dbReference type="Proteomes" id="UP000549616">
    <property type="component" value="Unassembled WGS sequence"/>
</dbReference>
<accession>A0A853B5I2</accession>